<dbReference type="Gene3D" id="2.40.110.10">
    <property type="entry name" value="Butyryl-CoA Dehydrogenase, subunit A, domain 2"/>
    <property type="match status" value="1"/>
</dbReference>
<evidence type="ECO:0000256" key="9">
    <source>
        <dbReference type="ARBA" id="ARBA00069043"/>
    </source>
</evidence>
<evidence type="ECO:0000256" key="2">
    <source>
        <dbReference type="ARBA" id="ARBA00009347"/>
    </source>
</evidence>
<evidence type="ECO:0000256" key="7">
    <source>
        <dbReference type="ARBA" id="ARBA00058683"/>
    </source>
</evidence>
<reference evidence="15 16" key="1">
    <citation type="submission" date="2018-10" db="EMBL/GenBank/DDBJ databases">
        <authorList>
            <person name="Chen W.-M."/>
        </authorList>
    </citation>
    <scope>NUCLEOTIDE SEQUENCE [LARGE SCALE GENOMIC DNA]</scope>
    <source>
        <strain evidence="15 16">THS-13</strain>
    </source>
</reference>
<evidence type="ECO:0000256" key="3">
    <source>
        <dbReference type="ARBA" id="ARBA00022630"/>
    </source>
</evidence>
<dbReference type="InterPro" id="IPR009075">
    <property type="entry name" value="AcylCo_DH/oxidase_C"/>
</dbReference>
<feature type="domain" description="Acyl-CoA oxidase/dehydrogenase middle" evidence="12">
    <location>
        <begin position="164"/>
        <end position="271"/>
    </location>
</feature>
<dbReference type="Pfam" id="PF12806">
    <property type="entry name" value="Acyl-CoA_dh_C"/>
    <property type="match status" value="1"/>
</dbReference>
<dbReference type="Gene3D" id="1.20.140.10">
    <property type="entry name" value="Butyryl-CoA Dehydrogenase, subunit A, domain 3"/>
    <property type="match status" value="1"/>
</dbReference>
<evidence type="ECO:0000256" key="1">
    <source>
        <dbReference type="ARBA" id="ARBA00001974"/>
    </source>
</evidence>
<dbReference type="Gene3D" id="1.10.540.10">
    <property type="entry name" value="Acyl-CoA dehydrogenase/oxidase, N-terminal domain"/>
    <property type="match status" value="1"/>
</dbReference>
<feature type="domain" description="Acetyl-CoA dehydrogenase-like C-terminal" evidence="14">
    <location>
        <begin position="460"/>
        <end position="574"/>
    </location>
</feature>
<dbReference type="InterPro" id="IPR025878">
    <property type="entry name" value="Acyl-CoA_dh-like_C_dom"/>
</dbReference>
<feature type="domain" description="Acyl-CoA dehydrogenase/oxidase N-terminal" evidence="13">
    <location>
        <begin position="40"/>
        <end position="159"/>
    </location>
</feature>
<name>A0A3N0VG55_9GAMM</name>
<keyword evidence="5 10" id="KW-0560">Oxidoreductase</keyword>
<comment type="similarity">
    <text evidence="2 10">Belongs to the acyl-CoA dehydrogenase family.</text>
</comment>
<dbReference type="SUPFAM" id="SSF56645">
    <property type="entry name" value="Acyl-CoA dehydrogenase NM domain-like"/>
    <property type="match status" value="1"/>
</dbReference>
<keyword evidence="16" id="KW-1185">Reference proteome</keyword>
<dbReference type="Pfam" id="PF02771">
    <property type="entry name" value="Acyl-CoA_dh_N"/>
    <property type="match status" value="1"/>
</dbReference>
<keyword evidence="4 10" id="KW-0274">FAD</keyword>
<dbReference type="SUPFAM" id="SSF47203">
    <property type="entry name" value="Acyl-CoA dehydrogenase C-terminal domain-like"/>
    <property type="match status" value="1"/>
</dbReference>
<dbReference type="Pfam" id="PF02770">
    <property type="entry name" value="Acyl-CoA_dh_M"/>
    <property type="match status" value="1"/>
</dbReference>
<dbReference type="InterPro" id="IPR009100">
    <property type="entry name" value="AcylCoA_DH/oxidase_NM_dom_sf"/>
</dbReference>
<dbReference type="PANTHER" id="PTHR42803:SF1">
    <property type="entry name" value="BROAD-SPECIFICITY LINEAR ACYL-COA DEHYDROGENASE FADE5"/>
    <property type="match status" value="1"/>
</dbReference>
<evidence type="ECO:0000313" key="15">
    <source>
        <dbReference type="EMBL" id="ROH91674.1"/>
    </source>
</evidence>
<sequence length="578" mass="62436">MASYTAPLREISFVLNEVLKAGNLAKSVPNFADATPEIIQEMIETAAKFVEQELFPLNASGDAEGCTRHPDNTVSVPKGFTEAFKAYAANGFVGISNPTEYGGLGMPYLLWKVVEEMVCSGNVAFALYPGLTGGCFEALHASASEEIKQTYLHKLSSGEWTGTMLLTEPQAGSDLAAVKTKAIPQADGSYKLEGGKIFITSGEHGMADNIIHFALARIEGAPAGVKGLSTFVVPKFLVKADGSLGERNAIYCSAIEHKMGIHGSVTSVMNLDGATGWIVGNPNEGIQNMFVMMNLARIMVGFQGLGQMELATQNALRYALERKQPKPIIDFPDVRRMILQMKAMTEGARVLAYETALYVDYAHHHPDPAVREEANDWVELNTPLVKSTCTDGAVDLGSMAIQVYGGHGFIVEHGIEQILRDSKILCLYEGTNGIQAMDLVRRKLFLNGGRSVTRFFSLLNKAAAEAAPEFAFIAGPLKQALADLESATQWIYETFRSKPEDASFGCCDYQRAFALTYLGYNWLRMAQAASAQSDELFKAGKLATAHYFAAKLLPQVGGLCATVKGGAEDFMALPAASL</sequence>
<dbReference type="GO" id="GO:0050660">
    <property type="term" value="F:flavin adenine dinucleotide binding"/>
    <property type="evidence" value="ECO:0007669"/>
    <property type="project" value="InterPro"/>
</dbReference>
<evidence type="ECO:0000313" key="16">
    <source>
        <dbReference type="Proteomes" id="UP000282106"/>
    </source>
</evidence>
<dbReference type="GO" id="GO:0016627">
    <property type="term" value="F:oxidoreductase activity, acting on the CH-CH group of donors"/>
    <property type="evidence" value="ECO:0007669"/>
    <property type="project" value="InterPro"/>
</dbReference>
<feature type="domain" description="Acyl-CoA dehydrogenase/oxidase C-terminal" evidence="11">
    <location>
        <begin position="283"/>
        <end position="442"/>
    </location>
</feature>
<evidence type="ECO:0000259" key="13">
    <source>
        <dbReference type="Pfam" id="PF02771"/>
    </source>
</evidence>
<proteinExistence type="inferred from homology"/>
<dbReference type="InterPro" id="IPR037069">
    <property type="entry name" value="AcylCoA_DH/ox_N_sf"/>
</dbReference>
<dbReference type="InterPro" id="IPR046373">
    <property type="entry name" value="Acyl-CoA_Oxase/DH_mid-dom_sf"/>
</dbReference>
<dbReference type="InterPro" id="IPR013786">
    <property type="entry name" value="AcylCoA_DH/ox_N"/>
</dbReference>
<evidence type="ECO:0000256" key="10">
    <source>
        <dbReference type="RuleBase" id="RU362125"/>
    </source>
</evidence>
<dbReference type="FunFam" id="2.40.110.10:FF:000031">
    <property type="entry name" value="Acyl-CoA dehydrogenase, putative"/>
    <property type="match status" value="1"/>
</dbReference>
<dbReference type="PANTHER" id="PTHR42803">
    <property type="entry name" value="ACYL-COA DEHYDROGENASE"/>
    <property type="match status" value="1"/>
</dbReference>
<comment type="cofactor">
    <cofactor evidence="1 10">
        <name>FAD</name>
        <dbReference type="ChEBI" id="CHEBI:57692"/>
    </cofactor>
</comment>
<comment type="catalytic activity">
    <reaction evidence="6">
        <text>3-(methylsulfanyl)propanoyl-CoA + oxidized [electron-transfer flavoprotein] + H(+) = 3-(methylsulfanyl)acryloyl-CoA + reduced [electron-transfer flavoprotein]</text>
        <dbReference type="Rhea" id="RHEA:52612"/>
        <dbReference type="Rhea" id="RHEA-COMP:10685"/>
        <dbReference type="Rhea" id="RHEA-COMP:10686"/>
        <dbReference type="ChEBI" id="CHEBI:15378"/>
        <dbReference type="ChEBI" id="CHEBI:57692"/>
        <dbReference type="ChEBI" id="CHEBI:58307"/>
        <dbReference type="ChEBI" id="CHEBI:82815"/>
        <dbReference type="ChEBI" id="CHEBI:84994"/>
        <dbReference type="EC" id="1.3.99.41"/>
    </reaction>
    <physiologicalReaction direction="left-to-right" evidence="6">
        <dbReference type="Rhea" id="RHEA:52613"/>
    </physiologicalReaction>
</comment>
<comment type="caution">
    <text evidence="15">The sequence shown here is derived from an EMBL/GenBank/DDBJ whole genome shotgun (WGS) entry which is preliminary data.</text>
</comment>
<protein>
    <recommendedName>
        <fullName evidence="9">3-methylmercaptopropionyl-CoA dehydrogenase</fullName>
        <ecNumber evidence="8">1.3.99.41</ecNumber>
    </recommendedName>
</protein>
<evidence type="ECO:0000256" key="4">
    <source>
        <dbReference type="ARBA" id="ARBA00022827"/>
    </source>
</evidence>
<dbReference type="Pfam" id="PF00441">
    <property type="entry name" value="Acyl-CoA_dh_1"/>
    <property type="match status" value="1"/>
</dbReference>
<gene>
    <name evidence="15" type="ORF">ED208_04615</name>
</gene>
<evidence type="ECO:0000259" key="11">
    <source>
        <dbReference type="Pfam" id="PF00441"/>
    </source>
</evidence>
<evidence type="ECO:0000256" key="5">
    <source>
        <dbReference type="ARBA" id="ARBA00023002"/>
    </source>
</evidence>
<accession>A0A3N0VG55</accession>
<comment type="function">
    <text evidence="7">Involved in the assimilation of dimethylsulphoniopropionate (DMSP), an important compound in the fixation of carbon in marine phytoplankton, by mediating the conversion of 3-(methylthio)propanoyl-CoA (MMPA-CoA) to 3-(methylthio)acryloyl-CoA (MTA-CoA).</text>
</comment>
<dbReference type="RefSeq" id="WP_123210718.1">
    <property type="nucleotide sequence ID" value="NZ_RJVO01000002.1"/>
</dbReference>
<dbReference type="EMBL" id="RJVO01000002">
    <property type="protein sequence ID" value="ROH91674.1"/>
    <property type="molecule type" value="Genomic_DNA"/>
</dbReference>
<dbReference type="Proteomes" id="UP000282106">
    <property type="component" value="Unassembled WGS sequence"/>
</dbReference>
<evidence type="ECO:0000259" key="14">
    <source>
        <dbReference type="Pfam" id="PF12806"/>
    </source>
</evidence>
<organism evidence="15 16">
    <name type="scientific">Stagnimonas aquatica</name>
    <dbReference type="NCBI Taxonomy" id="2689987"/>
    <lineage>
        <taxon>Bacteria</taxon>
        <taxon>Pseudomonadati</taxon>
        <taxon>Pseudomonadota</taxon>
        <taxon>Gammaproteobacteria</taxon>
        <taxon>Nevskiales</taxon>
        <taxon>Nevskiaceae</taxon>
        <taxon>Stagnimonas</taxon>
    </lineage>
</organism>
<evidence type="ECO:0000256" key="8">
    <source>
        <dbReference type="ARBA" id="ARBA00066694"/>
    </source>
</evidence>
<dbReference type="InterPro" id="IPR052166">
    <property type="entry name" value="Diverse_Acyl-CoA_DH"/>
</dbReference>
<dbReference type="InParanoid" id="A0A3N0VG55"/>
<dbReference type="InterPro" id="IPR036250">
    <property type="entry name" value="AcylCo_DH-like_C"/>
</dbReference>
<keyword evidence="3 10" id="KW-0285">Flavoprotein</keyword>
<dbReference type="AlphaFoldDB" id="A0A3N0VG55"/>
<evidence type="ECO:0000256" key="6">
    <source>
        <dbReference type="ARBA" id="ARBA00051388"/>
    </source>
</evidence>
<dbReference type="EC" id="1.3.99.41" evidence="8"/>
<evidence type="ECO:0000259" key="12">
    <source>
        <dbReference type="Pfam" id="PF02770"/>
    </source>
</evidence>
<dbReference type="InterPro" id="IPR006091">
    <property type="entry name" value="Acyl-CoA_Oxase/DH_mid-dom"/>
</dbReference>